<reference evidence="3" key="3">
    <citation type="submission" date="2022-06" db="UniProtKB">
        <authorList>
            <consortium name="EnsemblPlants"/>
        </authorList>
    </citation>
    <scope>IDENTIFICATION</scope>
</reference>
<sequence length="170" mass="18716">RFATRFLFLCALLSCLSVRRCDWSAFRPFSLPISIHAPRLHPEFPIPRPPGLLPPKQARRLHGILLPPCTGPARSRDPPPLIHSSGLVRDSITPSTKRRTHKEQRCLWIEKRKDRPGAVVKYSSLVPRDPGLGAASLHCTVQGQGLPHIILPKTPPGVGASSTGTIRMTP</sequence>
<evidence type="ECO:0000256" key="2">
    <source>
        <dbReference type="SAM" id="SignalP"/>
    </source>
</evidence>
<name>A0A8R7Q6Q1_TRIUA</name>
<reference evidence="3" key="2">
    <citation type="submission" date="2018-03" db="EMBL/GenBank/DDBJ databases">
        <title>The Triticum urartu genome reveals the dynamic nature of wheat genome evolution.</title>
        <authorList>
            <person name="Ling H."/>
            <person name="Ma B."/>
            <person name="Shi X."/>
            <person name="Liu H."/>
            <person name="Dong L."/>
            <person name="Sun H."/>
            <person name="Cao Y."/>
            <person name="Gao Q."/>
            <person name="Zheng S."/>
            <person name="Li Y."/>
            <person name="Yu Y."/>
            <person name="Du H."/>
            <person name="Qi M."/>
            <person name="Li Y."/>
            <person name="Yu H."/>
            <person name="Cui Y."/>
            <person name="Wang N."/>
            <person name="Chen C."/>
            <person name="Wu H."/>
            <person name="Zhao Y."/>
            <person name="Zhang J."/>
            <person name="Li Y."/>
            <person name="Zhou W."/>
            <person name="Zhang B."/>
            <person name="Hu W."/>
            <person name="Eijk M."/>
            <person name="Tang J."/>
            <person name="Witsenboer H."/>
            <person name="Zhao S."/>
            <person name="Li Z."/>
            <person name="Zhang A."/>
            <person name="Wang D."/>
            <person name="Liang C."/>
        </authorList>
    </citation>
    <scope>NUCLEOTIDE SEQUENCE [LARGE SCALE GENOMIC DNA]</scope>
    <source>
        <strain evidence="3">cv. G1812</strain>
    </source>
</reference>
<evidence type="ECO:0000313" key="4">
    <source>
        <dbReference type="Proteomes" id="UP000015106"/>
    </source>
</evidence>
<feature type="signal peptide" evidence="2">
    <location>
        <begin position="1"/>
        <end position="21"/>
    </location>
</feature>
<dbReference type="Gramene" id="TuG1812G0400002724.01.T06">
    <property type="protein sequence ID" value="TuG1812G0400002724.01.T06"/>
    <property type="gene ID" value="TuG1812G0400002724.01"/>
</dbReference>
<evidence type="ECO:0000313" key="3">
    <source>
        <dbReference type="EnsemblPlants" id="TuG1812G0400002724.01.T06"/>
    </source>
</evidence>
<dbReference type="Proteomes" id="UP000015106">
    <property type="component" value="Chromosome 4"/>
</dbReference>
<dbReference type="EnsemblPlants" id="TuG1812G0400002724.01.T06">
    <property type="protein sequence ID" value="TuG1812G0400002724.01.T06"/>
    <property type="gene ID" value="TuG1812G0400002724.01"/>
</dbReference>
<gene>
    <name evidence="3" type="primary">LOC125552369</name>
</gene>
<reference evidence="4" key="1">
    <citation type="journal article" date="2013" name="Nature">
        <title>Draft genome of the wheat A-genome progenitor Triticum urartu.</title>
        <authorList>
            <person name="Ling H.Q."/>
            <person name="Zhao S."/>
            <person name="Liu D."/>
            <person name="Wang J."/>
            <person name="Sun H."/>
            <person name="Zhang C."/>
            <person name="Fan H."/>
            <person name="Li D."/>
            <person name="Dong L."/>
            <person name="Tao Y."/>
            <person name="Gao C."/>
            <person name="Wu H."/>
            <person name="Li Y."/>
            <person name="Cui Y."/>
            <person name="Guo X."/>
            <person name="Zheng S."/>
            <person name="Wang B."/>
            <person name="Yu K."/>
            <person name="Liang Q."/>
            <person name="Yang W."/>
            <person name="Lou X."/>
            <person name="Chen J."/>
            <person name="Feng M."/>
            <person name="Jian J."/>
            <person name="Zhang X."/>
            <person name="Luo G."/>
            <person name="Jiang Y."/>
            <person name="Liu J."/>
            <person name="Wang Z."/>
            <person name="Sha Y."/>
            <person name="Zhang B."/>
            <person name="Wu H."/>
            <person name="Tang D."/>
            <person name="Shen Q."/>
            <person name="Xue P."/>
            <person name="Zou S."/>
            <person name="Wang X."/>
            <person name="Liu X."/>
            <person name="Wang F."/>
            <person name="Yang Y."/>
            <person name="An X."/>
            <person name="Dong Z."/>
            <person name="Zhang K."/>
            <person name="Zhang X."/>
            <person name="Luo M.C."/>
            <person name="Dvorak J."/>
            <person name="Tong Y."/>
            <person name="Wang J."/>
            <person name="Yang H."/>
            <person name="Li Z."/>
            <person name="Wang D."/>
            <person name="Zhang A."/>
            <person name="Wang J."/>
        </authorList>
    </citation>
    <scope>NUCLEOTIDE SEQUENCE</scope>
    <source>
        <strain evidence="4">cv. G1812</strain>
    </source>
</reference>
<keyword evidence="4" id="KW-1185">Reference proteome</keyword>
<accession>A0A8R7Q6Q1</accession>
<feature type="region of interest" description="Disordered" evidence="1">
    <location>
        <begin position="71"/>
        <end position="96"/>
    </location>
</feature>
<proteinExistence type="predicted"/>
<protein>
    <recommendedName>
        <fullName evidence="5">Secreted protein</fullName>
    </recommendedName>
</protein>
<organism evidence="3 4">
    <name type="scientific">Triticum urartu</name>
    <name type="common">Red wild einkorn</name>
    <name type="synonym">Crithodium urartu</name>
    <dbReference type="NCBI Taxonomy" id="4572"/>
    <lineage>
        <taxon>Eukaryota</taxon>
        <taxon>Viridiplantae</taxon>
        <taxon>Streptophyta</taxon>
        <taxon>Embryophyta</taxon>
        <taxon>Tracheophyta</taxon>
        <taxon>Spermatophyta</taxon>
        <taxon>Magnoliopsida</taxon>
        <taxon>Liliopsida</taxon>
        <taxon>Poales</taxon>
        <taxon>Poaceae</taxon>
        <taxon>BOP clade</taxon>
        <taxon>Pooideae</taxon>
        <taxon>Triticodae</taxon>
        <taxon>Triticeae</taxon>
        <taxon>Triticinae</taxon>
        <taxon>Triticum</taxon>
    </lineage>
</organism>
<dbReference type="AlphaFoldDB" id="A0A8R7Q6Q1"/>
<feature type="chain" id="PRO_5035749796" description="Secreted protein" evidence="2">
    <location>
        <begin position="22"/>
        <end position="170"/>
    </location>
</feature>
<keyword evidence="2" id="KW-0732">Signal</keyword>
<evidence type="ECO:0008006" key="5">
    <source>
        <dbReference type="Google" id="ProtNLM"/>
    </source>
</evidence>
<evidence type="ECO:0000256" key="1">
    <source>
        <dbReference type="SAM" id="MobiDB-lite"/>
    </source>
</evidence>